<feature type="compositionally biased region" description="Polar residues" evidence="1">
    <location>
        <begin position="34"/>
        <end position="92"/>
    </location>
</feature>
<feature type="transmembrane region" description="Helical" evidence="2">
    <location>
        <begin position="428"/>
        <end position="447"/>
    </location>
</feature>
<protein>
    <submittedName>
        <fullName evidence="3">Srf1p</fullName>
    </submittedName>
</protein>
<dbReference type="PANTHER" id="PTHR36819:SF1">
    <property type="entry name" value="REGULATOR OF PHOSPHOLIPASE D SRF1"/>
    <property type="match status" value="1"/>
</dbReference>
<dbReference type="KEGG" id="slb:AWJ20_2131"/>
<feature type="region of interest" description="Disordered" evidence="1">
    <location>
        <begin position="1"/>
        <end position="108"/>
    </location>
</feature>
<feature type="transmembrane region" description="Helical" evidence="2">
    <location>
        <begin position="468"/>
        <end position="488"/>
    </location>
</feature>
<feature type="transmembrane region" description="Helical" evidence="2">
    <location>
        <begin position="508"/>
        <end position="527"/>
    </location>
</feature>
<feature type="region of interest" description="Disordered" evidence="1">
    <location>
        <begin position="378"/>
        <end position="397"/>
    </location>
</feature>
<feature type="region of interest" description="Disordered" evidence="1">
    <location>
        <begin position="121"/>
        <end position="268"/>
    </location>
</feature>
<dbReference type="PANTHER" id="PTHR36819">
    <property type="entry name" value="REGULATOR OF PHOSPHOLIPASE D SRF1"/>
    <property type="match status" value="1"/>
</dbReference>
<evidence type="ECO:0000313" key="3">
    <source>
        <dbReference type="EMBL" id="ANB14534.1"/>
    </source>
</evidence>
<dbReference type="EMBL" id="CP014503">
    <property type="protein sequence ID" value="ANB14534.1"/>
    <property type="molecule type" value="Genomic_DNA"/>
</dbReference>
<feature type="transmembrane region" description="Helical" evidence="2">
    <location>
        <begin position="566"/>
        <end position="586"/>
    </location>
</feature>
<feature type="compositionally biased region" description="Polar residues" evidence="1">
    <location>
        <begin position="202"/>
        <end position="219"/>
    </location>
</feature>
<keyword evidence="2" id="KW-0472">Membrane</keyword>
<dbReference type="InterPro" id="IPR037737">
    <property type="entry name" value="Srf1"/>
</dbReference>
<dbReference type="GeneID" id="30034009"/>
<feature type="compositionally biased region" description="Polar residues" evidence="1">
    <location>
        <begin position="184"/>
        <end position="194"/>
    </location>
</feature>
<name>A0A167EW58_9ASCO</name>
<dbReference type="GO" id="GO:0071944">
    <property type="term" value="C:cell periphery"/>
    <property type="evidence" value="ECO:0007669"/>
    <property type="project" value="TreeGrafter"/>
</dbReference>
<keyword evidence="4" id="KW-1185">Reference proteome</keyword>
<feature type="compositionally biased region" description="Gly residues" evidence="1">
    <location>
        <begin position="1"/>
        <end position="11"/>
    </location>
</feature>
<reference evidence="3 4" key="1">
    <citation type="submission" date="2016-02" db="EMBL/GenBank/DDBJ databases">
        <title>Complete genome sequence and transcriptome regulation of the pentose utilising yeast Sugiyamaella lignohabitans.</title>
        <authorList>
            <person name="Bellasio M."/>
            <person name="Peymann A."/>
            <person name="Valli M."/>
            <person name="Sipitzky M."/>
            <person name="Graf A."/>
            <person name="Sauer M."/>
            <person name="Marx H."/>
            <person name="Mattanovich D."/>
        </authorList>
    </citation>
    <scope>NUCLEOTIDE SEQUENCE [LARGE SCALE GENOMIC DNA]</scope>
    <source>
        <strain evidence="3 4">CBS 10342</strain>
    </source>
</reference>
<keyword evidence="2" id="KW-1133">Transmembrane helix</keyword>
<feature type="compositionally biased region" description="Polar residues" evidence="1">
    <location>
        <begin position="133"/>
        <end position="142"/>
    </location>
</feature>
<organism evidence="3 4">
    <name type="scientific">Sugiyamaella lignohabitans</name>
    <dbReference type="NCBI Taxonomy" id="796027"/>
    <lineage>
        <taxon>Eukaryota</taxon>
        <taxon>Fungi</taxon>
        <taxon>Dikarya</taxon>
        <taxon>Ascomycota</taxon>
        <taxon>Saccharomycotina</taxon>
        <taxon>Dipodascomycetes</taxon>
        <taxon>Dipodascales</taxon>
        <taxon>Trichomonascaceae</taxon>
        <taxon>Sugiyamaella</taxon>
    </lineage>
</organism>
<evidence type="ECO:0000313" key="4">
    <source>
        <dbReference type="Proteomes" id="UP000189580"/>
    </source>
</evidence>
<dbReference type="GO" id="GO:0000324">
    <property type="term" value="C:fungal-type vacuole"/>
    <property type="evidence" value="ECO:0007669"/>
    <property type="project" value="TreeGrafter"/>
</dbReference>
<dbReference type="RefSeq" id="XP_018737011.1">
    <property type="nucleotide sequence ID" value="XM_018879059.1"/>
</dbReference>
<dbReference type="AlphaFoldDB" id="A0A167EW58"/>
<accession>A0A167EW58</accession>
<gene>
    <name evidence="3" type="primary">SRF1</name>
    <name evidence="3" type="ORF">AWJ20_2131</name>
</gene>
<keyword evidence="2" id="KW-0812">Transmembrane</keyword>
<sequence length="591" mass="65795">MASGGGGGDLGLQGIQEANGTSSGSGSGSGSVSWNPHPTTSQGGGNRSTPITPQKTRSHRSGSAASKVTTPKNPPLSRQETPTKSTASSGSYNVGLVAGTGGYRLEPRPYPVWAAMSMISKDDKTNESDPPTARSSSGTSKQAYGLGINRGALDRPVFRYPKLRSETKDKDPVQLVHADDIKQQRNISSSSVNNNEKDEPNDFSQPNAKSTNQQEQAVSDTIPGTGGPAFFDYSPSAPDPNADTELNEKSKMDVSPGQAFDDRDFSEAQPVPYRRQSISYSERDDYKFPARATPSFVIPNNISDNMTRGTSKWQELLAMTARHEFYESQGIIDEVALNRQGDLDRLWKAHVEEERQLRLEKLRRNRISRLGRLRHFFRKQREPDSTHPGNSGRDTEPLHISSARYLVSHESRQKYKPRLRKIFLNNPFIPLTLRATIFILSIIALAVSSSIYKRSHDAKPNRINQQPSTIMAIVVQSTALVYLVYITYDEYSGKPLGLRDARAKMRLIMLDLLFIIFSAANLSLTFNTLYDRTWVCQDFSFSSSSVTIFLPYISKICDLQKVLASFLFMVLVMWILTFTVSIFRLVERVAQ</sequence>
<evidence type="ECO:0000256" key="2">
    <source>
        <dbReference type="SAM" id="Phobius"/>
    </source>
</evidence>
<dbReference type="OrthoDB" id="2589563at2759"/>
<feature type="compositionally biased region" description="Basic and acidic residues" evidence="1">
    <location>
        <begin position="152"/>
        <end position="183"/>
    </location>
</feature>
<evidence type="ECO:0000256" key="1">
    <source>
        <dbReference type="SAM" id="MobiDB-lite"/>
    </source>
</evidence>
<proteinExistence type="predicted"/>
<dbReference type="Proteomes" id="UP000189580">
    <property type="component" value="Chromosome b"/>
</dbReference>